<feature type="non-terminal residue" evidence="2">
    <location>
        <position position="1"/>
    </location>
</feature>
<evidence type="ECO:0000313" key="2">
    <source>
        <dbReference type="EMBL" id="KNE86734.1"/>
    </source>
</evidence>
<reference evidence="3" key="1">
    <citation type="submission" date="2014-03" db="EMBL/GenBank/DDBJ databases">
        <title>The Genome Sequence of Puccinia striiformis f. sp. tritici PST-78.</title>
        <authorList>
            <consortium name="The Broad Institute Genome Sequencing Platform"/>
            <person name="Cuomo C."/>
            <person name="Hulbert S."/>
            <person name="Chen X."/>
            <person name="Walker B."/>
            <person name="Young S.K."/>
            <person name="Zeng Q."/>
            <person name="Gargeya S."/>
            <person name="Fitzgerald M."/>
            <person name="Haas B."/>
            <person name="Abouelleil A."/>
            <person name="Alvarado L."/>
            <person name="Arachchi H.M."/>
            <person name="Berlin A.M."/>
            <person name="Chapman S.B."/>
            <person name="Goldberg J."/>
            <person name="Griggs A."/>
            <person name="Gujja S."/>
            <person name="Hansen M."/>
            <person name="Howarth C."/>
            <person name="Imamovic A."/>
            <person name="Larimer J."/>
            <person name="McCowan C."/>
            <person name="Montmayeur A."/>
            <person name="Murphy C."/>
            <person name="Neiman D."/>
            <person name="Pearson M."/>
            <person name="Priest M."/>
            <person name="Roberts A."/>
            <person name="Saif S."/>
            <person name="Shea T."/>
            <person name="Sisk P."/>
            <person name="Sykes S."/>
            <person name="Wortman J."/>
            <person name="Nusbaum C."/>
            <person name="Birren B."/>
        </authorList>
    </citation>
    <scope>NUCLEOTIDE SEQUENCE [LARGE SCALE GENOMIC DNA]</scope>
    <source>
        <strain evidence="3">race PST-78</strain>
    </source>
</reference>
<evidence type="ECO:0000313" key="3">
    <source>
        <dbReference type="Proteomes" id="UP000054564"/>
    </source>
</evidence>
<dbReference type="Proteomes" id="UP000054564">
    <property type="component" value="Unassembled WGS sequence"/>
</dbReference>
<keyword evidence="3" id="KW-1185">Reference proteome</keyword>
<accession>A0A0L0UJ35</accession>
<name>A0A0L0UJ35_9BASI</name>
<evidence type="ECO:0000256" key="1">
    <source>
        <dbReference type="SAM" id="MobiDB-lite"/>
    </source>
</evidence>
<sequence length="80" mass="9034">QIVNFLPKSYEITRDLLSKQPLTLKVVREHLGVKALDSSDPTPTIKTESALKAAQPFCNNGRHNPKTKHTPEQCYQLHPD</sequence>
<comment type="caution">
    <text evidence="2">The sequence shown here is derived from an EMBL/GenBank/DDBJ whole genome shotgun (WGS) entry which is preliminary data.</text>
</comment>
<proteinExistence type="predicted"/>
<organism evidence="2 3">
    <name type="scientific">Puccinia striiformis f. sp. tritici PST-78</name>
    <dbReference type="NCBI Taxonomy" id="1165861"/>
    <lineage>
        <taxon>Eukaryota</taxon>
        <taxon>Fungi</taxon>
        <taxon>Dikarya</taxon>
        <taxon>Basidiomycota</taxon>
        <taxon>Pucciniomycotina</taxon>
        <taxon>Pucciniomycetes</taxon>
        <taxon>Pucciniales</taxon>
        <taxon>Pucciniaceae</taxon>
        <taxon>Puccinia</taxon>
    </lineage>
</organism>
<dbReference type="AlphaFoldDB" id="A0A0L0UJ35"/>
<gene>
    <name evidence="2" type="ORF">PSTG_19902</name>
</gene>
<dbReference type="EMBL" id="AJIL01008352">
    <property type="protein sequence ID" value="KNE86734.1"/>
    <property type="molecule type" value="Genomic_DNA"/>
</dbReference>
<protein>
    <submittedName>
        <fullName evidence="2">Uncharacterized protein</fullName>
    </submittedName>
</protein>
<feature type="region of interest" description="Disordered" evidence="1">
    <location>
        <begin position="57"/>
        <end position="80"/>
    </location>
</feature>